<evidence type="ECO:0000313" key="4">
    <source>
        <dbReference type="EMBL" id="TNY18719.1"/>
    </source>
</evidence>
<feature type="compositionally biased region" description="Polar residues" evidence="2">
    <location>
        <begin position="1"/>
        <end position="13"/>
    </location>
</feature>
<reference evidence="4 5" key="1">
    <citation type="submission" date="2019-03" db="EMBL/GenBank/DDBJ databases">
        <title>Rhodosporidium diobovatum UCD-FST 08-225 genome sequencing, assembly, and annotation.</title>
        <authorList>
            <person name="Fakankun I.U."/>
            <person name="Fristensky B."/>
            <person name="Levin D.B."/>
        </authorList>
    </citation>
    <scope>NUCLEOTIDE SEQUENCE [LARGE SCALE GENOMIC DNA]</scope>
    <source>
        <strain evidence="4 5">UCD-FST 08-225</strain>
    </source>
</reference>
<dbReference type="Proteomes" id="UP000311382">
    <property type="component" value="Unassembled WGS sequence"/>
</dbReference>
<dbReference type="InterPro" id="IPR036919">
    <property type="entry name" value="Ribo_uL30_ferredoxin-like_sf"/>
</dbReference>
<proteinExistence type="inferred from homology"/>
<gene>
    <name evidence="4" type="ORF">DMC30DRAFT_418563</name>
</gene>
<evidence type="ECO:0000256" key="1">
    <source>
        <dbReference type="ARBA" id="ARBA00007594"/>
    </source>
</evidence>
<dbReference type="Gene3D" id="3.30.1390.20">
    <property type="entry name" value="Ribosomal protein L30, ferredoxin-like fold domain"/>
    <property type="match status" value="1"/>
</dbReference>
<keyword evidence="5" id="KW-1185">Reference proteome</keyword>
<name>A0A5C5FQY3_9BASI</name>
<feature type="compositionally biased region" description="Low complexity" evidence="2">
    <location>
        <begin position="74"/>
        <end position="83"/>
    </location>
</feature>
<comment type="similarity">
    <text evidence="1">Belongs to the universal ribosomal protein uL30 family.</text>
</comment>
<comment type="caution">
    <text evidence="4">The sequence shown here is derived from an EMBL/GenBank/DDBJ whole genome shotgun (WGS) entry which is preliminary data.</text>
</comment>
<feature type="region of interest" description="Disordered" evidence="2">
    <location>
        <begin position="1"/>
        <end position="83"/>
    </location>
</feature>
<dbReference type="SUPFAM" id="SSF55129">
    <property type="entry name" value="Ribosomal protein L30p/L7e"/>
    <property type="match status" value="1"/>
</dbReference>
<accession>A0A5C5FQY3</accession>
<sequence length="200" mass="20872">MLRSCTSATTRALYTTRPAGPSSSSALPLLRAHLHSSTPAPRPAPTTAAPALAQGQPSTSQASTSRAGPPPPTTTTTSAASSSPSHFLVTLLRSPLHLGASQRASAASLGLHKRLSSSIVPITPQSAGYVLALKELVGVRRVSRDEVAAWGSREWRERPGEGRKGSGLRVKAEADEGSVIRVGSERARGDERGFRVVARP</sequence>
<dbReference type="AlphaFoldDB" id="A0A5C5FQY3"/>
<dbReference type="InterPro" id="IPR016082">
    <property type="entry name" value="Ribosomal_uL30_ferredoxin-like"/>
</dbReference>
<feature type="domain" description="Large ribosomal subunit protein uL30-like ferredoxin-like fold" evidence="3">
    <location>
        <begin position="88"/>
        <end position="137"/>
    </location>
</feature>
<dbReference type="EMBL" id="SOZI01000124">
    <property type="protein sequence ID" value="TNY18719.1"/>
    <property type="molecule type" value="Genomic_DNA"/>
</dbReference>
<dbReference type="OrthoDB" id="509901at2759"/>
<evidence type="ECO:0000313" key="5">
    <source>
        <dbReference type="Proteomes" id="UP000311382"/>
    </source>
</evidence>
<protein>
    <recommendedName>
        <fullName evidence="3">Large ribosomal subunit protein uL30-like ferredoxin-like fold domain-containing protein</fullName>
    </recommendedName>
</protein>
<dbReference type="Pfam" id="PF00327">
    <property type="entry name" value="Ribosomal_L30"/>
    <property type="match status" value="1"/>
</dbReference>
<feature type="compositionally biased region" description="Low complexity" evidence="2">
    <location>
        <begin position="21"/>
        <end position="51"/>
    </location>
</feature>
<dbReference type="STRING" id="5288.A0A5C5FQY3"/>
<organism evidence="4 5">
    <name type="scientific">Rhodotorula diobovata</name>
    <dbReference type="NCBI Taxonomy" id="5288"/>
    <lineage>
        <taxon>Eukaryota</taxon>
        <taxon>Fungi</taxon>
        <taxon>Dikarya</taxon>
        <taxon>Basidiomycota</taxon>
        <taxon>Pucciniomycotina</taxon>
        <taxon>Microbotryomycetes</taxon>
        <taxon>Sporidiobolales</taxon>
        <taxon>Sporidiobolaceae</taxon>
        <taxon>Rhodotorula</taxon>
    </lineage>
</organism>
<evidence type="ECO:0000256" key="2">
    <source>
        <dbReference type="SAM" id="MobiDB-lite"/>
    </source>
</evidence>
<dbReference type="CDD" id="cd00355">
    <property type="entry name" value="Ribosomal_L30_like"/>
    <property type="match status" value="1"/>
</dbReference>
<evidence type="ECO:0000259" key="3">
    <source>
        <dbReference type="Pfam" id="PF00327"/>
    </source>
</evidence>